<proteinExistence type="predicted"/>
<comment type="caution">
    <text evidence="1">The sequence shown here is derived from an EMBL/GenBank/DDBJ whole genome shotgun (WGS) entry which is preliminary data.</text>
</comment>
<reference evidence="1" key="2">
    <citation type="journal article" date="2014" name="ISME J.">
        <title>Microbial stratification in low pH oxic and suboxic macroscopic growths along an acid mine drainage.</title>
        <authorList>
            <person name="Mendez-Garcia C."/>
            <person name="Mesa V."/>
            <person name="Sprenger R.R."/>
            <person name="Richter M."/>
            <person name="Diez M.S."/>
            <person name="Solano J."/>
            <person name="Bargiela R."/>
            <person name="Golyshina O.V."/>
            <person name="Manteca A."/>
            <person name="Ramos J.L."/>
            <person name="Gallego J.R."/>
            <person name="Llorente I."/>
            <person name="Martins Dos Santos V.A."/>
            <person name="Jensen O.N."/>
            <person name="Pelaez A.I."/>
            <person name="Sanchez J."/>
            <person name="Ferrer M."/>
        </authorList>
    </citation>
    <scope>NUCLEOTIDE SEQUENCE</scope>
</reference>
<organism evidence="1">
    <name type="scientific">mine drainage metagenome</name>
    <dbReference type="NCBI Taxonomy" id="410659"/>
    <lineage>
        <taxon>unclassified sequences</taxon>
        <taxon>metagenomes</taxon>
        <taxon>ecological metagenomes</taxon>
    </lineage>
</organism>
<protein>
    <submittedName>
        <fullName evidence="1">MULE transposase, conserved domain protein</fullName>
    </submittedName>
</protein>
<reference evidence="1" key="1">
    <citation type="submission" date="2013-08" db="EMBL/GenBank/DDBJ databases">
        <authorList>
            <person name="Mendez C."/>
            <person name="Richter M."/>
            <person name="Ferrer M."/>
            <person name="Sanchez J."/>
        </authorList>
    </citation>
    <scope>NUCLEOTIDE SEQUENCE</scope>
</reference>
<dbReference type="AlphaFoldDB" id="T1CWD6"/>
<evidence type="ECO:0000313" key="1">
    <source>
        <dbReference type="EMBL" id="EQD74330.1"/>
    </source>
</evidence>
<sequence length="175" mass="19450">MKDLDLDEYVLYLDGTGESGDEIVFMAKDGITRVTMDATNMPSESSDFITPFLQGVKDIFGSPLSVLRDMGNAIKESVSAVFPGILQIICHYHFVKDLGKNVFSSYPDMRASMVATKALAAISEITVPEKGDGIVYAEKLWIAIAAEYVLYPRTIPSKFPFVLPYFQVLERCMEI</sequence>
<accession>T1CWD6</accession>
<gene>
    <name evidence="1" type="ORF">B1B_02731</name>
</gene>
<dbReference type="EMBL" id="AUZY01001641">
    <property type="protein sequence ID" value="EQD74330.1"/>
    <property type="molecule type" value="Genomic_DNA"/>
</dbReference>
<name>T1CWD6_9ZZZZ</name>
<feature type="non-terminal residue" evidence="1">
    <location>
        <position position="175"/>
    </location>
</feature>